<gene>
    <name evidence="12" type="ORF">POF43_022765</name>
</gene>
<dbReference type="EMBL" id="JAAGKO020000037">
    <property type="protein sequence ID" value="MDI5965512.1"/>
    <property type="molecule type" value="Genomic_DNA"/>
</dbReference>
<dbReference type="EC" id="2.7.13.3" evidence="2"/>
<dbReference type="RefSeq" id="WP_271323512.1">
    <property type="nucleotide sequence ID" value="NZ_JAAGKO020000037.1"/>
</dbReference>
<evidence type="ECO:0000256" key="2">
    <source>
        <dbReference type="ARBA" id="ARBA00012438"/>
    </source>
</evidence>
<evidence type="ECO:0000256" key="9">
    <source>
        <dbReference type="SAM" id="MobiDB-lite"/>
    </source>
</evidence>
<accession>A0ABT6W428</accession>
<feature type="transmembrane region" description="Helical" evidence="10">
    <location>
        <begin position="149"/>
        <end position="172"/>
    </location>
</feature>
<sequence>MGTAPDPLWGHSQIARLAGAAQRVRRADRDRPWVLDIALVAVLLLLCAVPDLLHDIRDRQAPLPEIAVLQLALALPLLIRRRAPATVLAVVGAVFVVQWSVNVWLHLDVALFLALYSVARHGKPRYLPWAYGAVAAMLLLPALRVPTPVSWVVVVFFLYSAATAAAALGLAVRIGLAHLEALREHAARLEVERDQRVQLAAAAERARVAREMHDIIGHNLSVIIGLADGGSYAGRTAPERSRQALEHIAATGRQALDELRRMLGVLKTRPDGDDPGEGPRLRPQPGIADLDALCEGVRAAGPEVRFSTAGDPGTLDRGVQLTLYRIAQESLTNTLKHAGPHTRARLTLTVDRTHARVRVEDTGPATPRPPGPVGEGHGLAGMRERAALYGGTVTAGPRPGGGWTVDAVLDPVPLPDTGGPS</sequence>
<evidence type="ECO:0000313" key="13">
    <source>
        <dbReference type="Proteomes" id="UP001156398"/>
    </source>
</evidence>
<evidence type="ECO:0000256" key="7">
    <source>
        <dbReference type="ARBA" id="ARBA00022840"/>
    </source>
</evidence>
<keyword evidence="7" id="KW-0067">ATP-binding</keyword>
<dbReference type="GO" id="GO:0016301">
    <property type="term" value="F:kinase activity"/>
    <property type="evidence" value="ECO:0007669"/>
    <property type="project" value="UniProtKB-KW"/>
</dbReference>
<feature type="transmembrane region" description="Helical" evidence="10">
    <location>
        <begin position="126"/>
        <end position="143"/>
    </location>
</feature>
<dbReference type="Proteomes" id="UP001156398">
    <property type="component" value="Unassembled WGS sequence"/>
</dbReference>
<dbReference type="Gene3D" id="3.30.565.10">
    <property type="entry name" value="Histidine kinase-like ATPase, C-terminal domain"/>
    <property type="match status" value="1"/>
</dbReference>
<dbReference type="InterPro" id="IPR055558">
    <property type="entry name" value="DUF7134"/>
</dbReference>
<proteinExistence type="predicted"/>
<evidence type="ECO:0000256" key="1">
    <source>
        <dbReference type="ARBA" id="ARBA00000085"/>
    </source>
</evidence>
<keyword evidence="4" id="KW-0808">Transferase</keyword>
<keyword evidence="10" id="KW-1133">Transmembrane helix</keyword>
<dbReference type="InterPro" id="IPR036890">
    <property type="entry name" value="HATPase_C_sf"/>
</dbReference>
<evidence type="ECO:0000256" key="4">
    <source>
        <dbReference type="ARBA" id="ARBA00022679"/>
    </source>
</evidence>
<evidence type="ECO:0000256" key="6">
    <source>
        <dbReference type="ARBA" id="ARBA00022777"/>
    </source>
</evidence>
<dbReference type="Pfam" id="PF23539">
    <property type="entry name" value="DUF7134"/>
    <property type="match status" value="1"/>
</dbReference>
<protein>
    <recommendedName>
        <fullName evidence="2">histidine kinase</fullName>
        <ecNumber evidence="2">2.7.13.3</ecNumber>
    </recommendedName>
</protein>
<keyword evidence="6 12" id="KW-0418">Kinase</keyword>
<evidence type="ECO:0000256" key="5">
    <source>
        <dbReference type="ARBA" id="ARBA00022741"/>
    </source>
</evidence>
<comment type="catalytic activity">
    <reaction evidence="1">
        <text>ATP + protein L-histidine = ADP + protein N-phospho-L-histidine.</text>
        <dbReference type="EC" id="2.7.13.3"/>
    </reaction>
</comment>
<evidence type="ECO:0000259" key="11">
    <source>
        <dbReference type="SMART" id="SM00387"/>
    </source>
</evidence>
<dbReference type="PANTHER" id="PTHR24421">
    <property type="entry name" value="NITRATE/NITRITE SENSOR PROTEIN NARX-RELATED"/>
    <property type="match status" value="1"/>
</dbReference>
<keyword evidence="13" id="KW-1185">Reference proteome</keyword>
<feature type="transmembrane region" description="Helical" evidence="10">
    <location>
        <begin position="85"/>
        <end position="105"/>
    </location>
</feature>
<dbReference type="InterPro" id="IPR050482">
    <property type="entry name" value="Sensor_HK_TwoCompSys"/>
</dbReference>
<feature type="region of interest" description="Disordered" evidence="9">
    <location>
        <begin position="391"/>
        <end position="421"/>
    </location>
</feature>
<keyword evidence="10" id="KW-0472">Membrane</keyword>
<dbReference type="Pfam" id="PF07730">
    <property type="entry name" value="HisKA_3"/>
    <property type="match status" value="1"/>
</dbReference>
<evidence type="ECO:0000313" key="12">
    <source>
        <dbReference type="EMBL" id="MDI5965512.1"/>
    </source>
</evidence>
<evidence type="ECO:0000256" key="3">
    <source>
        <dbReference type="ARBA" id="ARBA00022553"/>
    </source>
</evidence>
<dbReference type="InterPro" id="IPR003594">
    <property type="entry name" value="HATPase_dom"/>
</dbReference>
<dbReference type="SUPFAM" id="SSF55874">
    <property type="entry name" value="ATPase domain of HSP90 chaperone/DNA topoisomerase II/histidine kinase"/>
    <property type="match status" value="1"/>
</dbReference>
<evidence type="ECO:0000256" key="8">
    <source>
        <dbReference type="ARBA" id="ARBA00023012"/>
    </source>
</evidence>
<keyword evidence="3" id="KW-0597">Phosphoprotein</keyword>
<organism evidence="12 13">
    <name type="scientific">Streptantibioticus silvisoli</name>
    <dbReference type="NCBI Taxonomy" id="2705255"/>
    <lineage>
        <taxon>Bacteria</taxon>
        <taxon>Bacillati</taxon>
        <taxon>Actinomycetota</taxon>
        <taxon>Actinomycetes</taxon>
        <taxon>Kitasatosporales</taxon>
        <taxon>Streptomycetaceae</taxon>
        <taxon>Streptantibioticus</taxon>
    </lineage>
</organism>
<evidence type="ECO:0000256" key="10">
    <source>
        <dbReference type="SAM" id="Phobius"/>
    </source>
</evidence>
<comment type="caution">
    <text evidence="12">The sequence shown here is derived from an EMBL/GenBank/DDBJ whole genome shotgun (WGS) entry which is preliminary data.</text>
</comment>
<reference evidence="12 13" key="1">
    <citation type="submission" date="2023-05" db="EMBL/GenBank/DDBJ databases">
        <title>Streptantibioticus silvisoli sp. nov., acidotolerant actinomycetes 1 from pine litter.</title>
        <authorList>
            <person name="Swiecimska M."/>
            <person name="Golinska P."/>
            <person name="Sangal V."/>
            <person name="Wachnowicz B."/>
            <person name="Goodfellow M."/>
        </authorList>
    </citation>
    <scope>NUCLEOTIDE SEQUENCE [LARGE SCALE GENOMIC DNA]</scope>
    <source>
        <strain evidence="12 13">SL54</strain>
    </source>
</reference>
<dbReference type="CDD" id="cd16917">
    <property type="entry name" value="HATPase_UhpB-NarQ-NarX-like"/>
    <property type="match status" value="1"/>
</dbReference>
<feature type="domain" description="Histidine kinase/HSP90-like ATPase" evidence="11">
    <location>
        <begin position="318"/>
        <end position="413"/>
    </location>
</feature>
<keyword evidence="8" id="KW-0902">Two-component regulatory system</keyword>
<dbReference type="PANTHER" id="PTHR24421:SF10">
    <property type="entry name" value="NITRATE_NITRITE SENSOR PROTEIN NARQ"/>
    <property type="match status" value="1"/>
</dbReference>
<dbReference type="Gene3D" id="1.20.5.1930">
    <property type="match status" value="1"/>
</dbReference>
<keyword evidence="5" id="KW-0547">Nucleotide-binding</keyword>
<feature type="transmembrane region" description="Helical" evidence="10">
    <location>
        <begin position="33"/>
        <end position="49"/>
    </location>
</feature>
<dbReference type="SMART" id="SM00387">
    <property type="entry name" value="HATPase_c"/>
    <property type="match status" value="1"/>
</dbReference>
<name>A0ABT6W428_9ACTN</name>
<keyword evidence="10" id="KW-0812">Transmembrane</keyword>
<dbReference type="InterPro" id="IPR011712">
    <property type="entry name" value="Sig_transdc_His_kin_sub3_dim/P"/>
</dbReference>
<dbReference type="Pfam" id="PF02518">
    <property type="entry name" value="HATPase_c"/>
    <property type="match status" value="1"/>
</dbReference>